<feature type="region of interest" description="Disordered" evidence="1">
    <location>
        <begin position="74"/>
        <end position="93"/>
    </location>
</feature>
<evidence type="ECO:0000313" key="3">
    <source>
        <dbReference type="Proteomes" id="UP000321685"/>
    </source>
</evidence>
<sequence length="93" mass="9901">MPDGRPGYVTPVAVYLAWTSHPPVDLVGPWEEAREAAPGLLLIESSASLSAVYHAVKWCLPHEAALLVTPVGSTPKSRGLAAGSTTWLRDRTP</sequence>
<name>A0A511D8M3_9PSEU</name>
<evidence type="ECO:0000256" key="1">
    <source>
        <dbReference type="SAM" id="MobiDB-lite"/>
    </source>
</evidence>
<accession>A0A511D8M3</accession>
<dbReference type="AlphaFoldDB" id="A0A511D8M3"/>
<dbReference type="RefSeq" id="WP_147101462.1">
    <property type="nucleotide sequence ID" value="NZ_BJVJ01000001.1"/>
</dbReference>
<dbReference type="Proteomes" id="UP000321685">
    <property type="component" value="Unassembled WGS sequence"/>
</dbReference>
<evidence type="ECO:0000313" key="2">
    <source>
        <dbReference type="EMBL" id="GEL21136.1"/>
    </source>
</evidence>
<comment type="caution">
    <text evidence="2">The sequence shown here is derived from an EMBL/GenBank/DDBJ whole genome shotgun (WGS) entry which is preliminary data.</text>
</comment>
<keyword evidence="3" id="KW-1185">Reference proteome</keyword>
<organism evidence="2 3">
    <name type="scientific">Pseudonocardia sulfidoxydans NBRC 16205</name>
    <dbReference type="NCBI Taxonomy" id="1223511"/>
    <lineage>
        <taxon>Bacteria</taxon>
        <taxon>Bacillati</taxon>
        <taxon>Actinomycetota</taxon>
        <taxon>Actinomycetes</taxon>
        <taxon>Pseudonocardiales</taxon>
        <taxon>Pseudonocardiaceae</taxon>
        <taxon>Pseudonocardia</taxon>
    </lineage>
</organism>
<proteinExistence type="predicted"/>
<dbReference type="OrthoDB" id="5975956at2"/>
<dbReference type="EMBL" id="BJVJ01000001">
    <property type="protein sequence ID" value="GEL21136.1"/>
    <property type="molecule type" value="Genomic_DNA"/>
</dbReference>
<gene>
    <name evidence="2" type="ORF">PSU4_00900</name>
</gene>
<protein>
    <submittedName>
        <fullName evidence="2">Uncharacterized protein</fullName>
    </submittedName>
</protein>
<reference evidence="2 3" key="1">
    <citation type="submission" date="2019-07" db="EMBL/GenBank/DDBJ databases">
        <title>Whole genome shotgun sequence of Pseudonocardia sulfidoxydans NBRC 16205.</title>
        <authorList>
            <person name="Hosoyama A."/>
            <person name="Uohara A."/>
            <person name="Ohji S."/>
            <person name="Ichikawa N."/>
        </authorList>
    </citation>
    <scope>NUCLEOTIDE SEQUENCE [LARGE SCALE GENOMIC DNA]</scope>
    <source>
        <strain evidence="2 3">NBRC 16205</strain>
    </source>
</reference>